<reference evidence="1" key="1">
    <citation type="submission" date="2018-02" db="EMBL/GenBank/DDBJ databases">
        <title>Rhizophora mucronata_Transcriptome.</title>
        <authorList>
            <person name="Meera S.P."/>
            <person name="Sreeshan A."/>
            <person name="Augustine A."/>
        </authorList>
    </citation>
    <scope>NUCLEOTIDE SEQUENCE</scope>
    <source>
        <tissue evidence="1">Leaf</tissue>
    </source>
</reference>
<protein>
    <submittedName>
        <fullName evidence="1">Uncharacterized protein</fullName>
    </submittedName>
</protein>
<sequence length="39" mass="4556">MICISEIDLAAIDIYTYIHIYIYMMAVKRSCSVLLLSRE</sequence>
<name>A0A2P2N8I8_RHIMU</name>
<organism evidence="1">
    <name type="scientific">Rhizophora mucronata</name>
    <name type="common">Asiatic mangrove</name>
    <dbReference type="NCBI Taxonomy" id="61149"/>
    <lineage>
        <taxon>Eukaryota</taxon>
        <taxon>Viridiplantae</taxon>
        <taxon>Streptophyta</taxon>
        <taxon>Embryophyta</taxon>
        <taxon>Tracheophyta</taxon>
        <taxon>Spermatophyta</taxon>
        <taxon>Magnoliopsida</taxon>
        <taxon>eudicotyledons</taxon>
        <taxon>Gunneridae</taxon>
        <taxon>Pentapetalae</taxon>
        <taxon>rosids</taxon>
        <taxon>fabids</taxon>
        <taxon>Malpighiales</taxon>
        <taxon>Rhizophoraceae</taxon>
        <taxon>Rhizophora</taxon>
    </lineage>
</organism>
<accession>A0A2P2N8I8</accession>
<evidence type="ECO:0000313" key="1">
    <source>
        <dbReference type="EMBL" id="MBX38797.1"/>
    </source>
</evidence>
<proteinExistence type="predicted"/>
<dbReference type="EMBL" id="GGEC01058313">
    <property type="protein sequence ID" value="MBX38797.1"/>
    <property type="molecule type" value="Transcribed_RNA"/>
</dbReference>
<dbReference type="AlphaFoldDB" id="A0A2P2N8I8"/>